<evidence type="ECO:0000313" key="3">
    <source>
        <dbReference type="Proteomes" id="UP000268059"/>
    </source>
</evidence>
<reference evidence="2 3" key="1">
    <citation type="submission" date="2018-11" db="EMBL/GenBank/DDBJ databases">
        <title>Novel Erysipelotrichaceae bacterium isolated from small intestine of a swine.</title>
        <authorList>
            <person name="Kim J.S."/>
            <person name="Choe H."/>
            <person name="Lee Y.R."/>
            <person name="Kim K.M."/>
            <person name="Park D.S."/>
        </authorList>
    </citation>
    <scope>NUCLEOTIDE SEQUENCE [LARGE SCALE GENOMIC DNA]</scope>
    <source>
        <strain evidence="2 3">SG0102</strain>
    </source>
</reference>
<dbReference type="AlphaFoldDB" id="A0A3G9J6Y1"/>
<feature type="domain" description="DUF2229" evidence="1">
    <location>
        <begin position="20"/>
        <end position="223"/>
    </location>
</feature>
<dbReference type="InterPro" id="IPR018709">
    <property type="entry name" value="CoA_activase_DUF2229"/>
</dbReference>
<dbReference type="Proteomes" id="UP000268059">
    <property type="component" value="Chromosome"/>
</dbReference>
<name>A0A3G9J6Y1_9FIRM</name>
<dbReference type="Gene3D" id="3.40.50.11900">
    <property type="match status" value="1"/>
</dbReference>
<protein>
    <recommendedName>
        <fullName evidence="1">DUF2229 domain-containing protein</fullName>
    </recommendedName>
</protein>
<dbReference type="PANTHER" id="PTHR32329:SF2">
    <property type="entry name" value="BIFUNCTIONAL PROTEIN [INCLUDES 2-HYDROXYACYL-COA DEHYDRATASE (N-TER) AND ITS ACTIVATOR DOMAIN (C_TERM)"/>
    <property type="match status" value="1"/>
</dbReference>
<evidence type="ECO:0000259" key="1">
    <source>
        <dbReference type="Pfam" id="PF09989"/>
    </source>
</evidence>
<dbReference type="InParanoid" id="A0A3G9J6Y1"/>
<proteinExistence type="predicted"/>
<dbReference type="EMBL" id="AP019309">
    <property type="protein sequence ID" value="BBH26790.1"/>
    <property type="molecule type" value="Genomic_DNA"/>
</dbReference>
<evidence type="ECO:0000313" key="2">
    <source>
        <dbReference type="EMBL" id="BBH26790.1"/>
    </source>
</evidence>
<dbReference type="InterPro" id="IPR051805">
    <property type="entry name" value="Dehydratase_Activator_Redct"/>
</dbReference>
<keyword evidence="3" id="KW-1185">Reference proteome</keyword>
<dbReference type="KEGG" id="ebm:SG0102_17240"/>
<gene>
    <name evidence="2" type="ORF">SG0102_17240</name>
</gene>
<dbReference type="PANTHER" id="PTHR32329">
    <property type="entry name" value="BIFUNCTIONAL PROTEIN [INCLUDES 2-HYDROXYACYL-COA DEHYDRATASE (N-TER) AND ITS ACTIVATOR DOMAIN (C_TERM)-RELATED"/>
    <property type="match status" value="1"/>
</dbReference>
<accession>A0A3G9J6Y1</accession>
<organism evidence="2 3">
    <name type="scientific">Intestinibaculum porci</name>
    <dbReference type="NCBI Taxonomy" id="2487118"/>
    <lineage>
        <taxon>Bacteria</taxon>
        <taxon>Bacillati</taxon>
        <taxon>Bacillota</taxon>
        <taxon>Erysipelotrichia</taxon>
        <taxon>Erysipelotrichales</taxon>
        <taxon>Erysipelotrichaceae</taxon>
        <taxon>Intestinibaculum</taxon>
    </lineage>
</organism>
<dbReference type="Pfam" id="PF09989">
    <property type="entry name" value="DUF2229"/>
    <property type="match status" value="1"/>
</dbReference>
<sequence length="328" mass="37270">MNMELTRIPKRKIDRAKIVVGIPRAFLTFRYQTLWQSFFDALKIKTVMSQPTNLETMTKGENKANSEMCLAMKIYLGHVASLEGACDYVLVPRIADFGIRRVMCTTFQALPDLVMNIFRHASFKVLSYNVDSRLKTDEKEAMIAMAESLGFSHSEAKKAYKTAHKASEDAYDQQVEENEKLYKQKGLKIVVAGHSYVTEDRYIGKPIFDYLKDNGIIPIRADLVDRKEALKAAHKASPTLKWELSREIVGSLAMHYKDIDGVILLTVYPCALDSMVNDMIMRKNKMAEIPLLQLTLDAQSGTAGLETRLESFIDIITMREEQEDHGEE</sequence>